<dbReference type="PANTHER" id="PTHR30213:SF0">
    <property type="entry name" value="UPF0761 MEMBRANE PROTEIN YIHY"/>
    <property type="match status" value="1"/>
</dbReference>
<dbReference type="PANTHER" id="PTHR30213">
    <property type="entry name" value="INNER MEMBRANE PROTEIN YHJD"/>
    <property type="match status" value="1"/>
</dbReference>
<evidence type="ECO:0000256" key="4">
    <source>
        <dbReference type="ARBA" id="ARBA00022989"/>
    </source>
</evidence>
<keyword evidence="2" id="KW-1003">Cell membrane</keyword>
<feature type="transmembrane region" description="Helical" evidence="6">
    <location>
        <begin position="206"/>
        <end position="231"/>
    </location>
</feature>
<keyword evidence="5 6" id="KW-0472">Membrane</keyword>
<evidence type="ECO:0000256" key="3">
    <source>
        <dbReference type="ARBA" id="ARBA00022692"/>
    </source>
</evidence>
<dbReference type="GO" id="GO:0005886">
    <property type="term" value="C:plasma membrane"/>
    <property type="evidence" value="ECO:0007669"/>
    <property type="project" value="UniProtKB-SubCell"/>
</dbReference>
<feature type="transmembrane region" description="Helical" evidence="6">
    <location>
        <begin position="30"/>
        <end position="52"/>
    </location>
</feature>
<feature type="transmembrane region" description="Helical" evidence="6">
    <location>
        <begin position="132"/>
        <end position="158"/>
    </location>
</feature>
<keyword evidence="3 6" id="KW-0812">Transmembrane</keyword>
<dbReference type="NCBIfam" id="TIGR00765">
    <property type="entry name" value="yihY_not_rbn"/>
    <property type="match status" value="1"/>
</dbReference>
<name>A0A1X7DIU2_9PROT</name>
<feature type="transmembrane region" description="Helical" evidence="6">
    <location>
        <begin position="170"/>
        <end position="194"/>
    </location>
</feature>
<dbReference type="EMBL" id="FXAK01000001">
    <property type="protein sequence ID" value="SMF16242.1"/>
    <property type="molecule type" value="Genomic_DNA"/>
</dbReference>
<sequence>MLNGVSPGRFLRDLYHATTEDNVFNGAAALGFYLTLALFPALIATMSIIPYLPIDNVDRAIMDLLGQALPDQASGMVRDVVGQVTGERRGGLLSFGLLGTVWATTTGMYAVMQQLNITYDVKEARSFVRARLVALGLSLLFEVMVIGAFSLIVLGGILQDWIGNRYGFSGVLLTFFATFRWVVIVLALLLGFAVIYRYGPNIRERFVFITPGSVVGTALLIAASLGFSLYAGHFADYDATYGSIGAVITLMLWLYIAGLVILLGSEINVLWRRYGGGPNQQPLTAEE</sequence>
<dbReference type="Pfam" id="PF03631">
    <property type="entry name" value="Virul_fac_BrkB"/>
    <property type="match status" value="1"/>
</dbReference>
<evidence type="ECO:0000313" key="7">
    <source>
        <dbReference type="EMBL" id="SMF16242.1"/>
    </source>
</evidence>
<evidence type="ECO:0000256" key="2">
    <source>
        <dbReference type="ARBA" id="ARBA00022475"/>
    </source>
</evidence>
<dbReference type="STRING" id="286727.SAMN02982917_0592"/>
<comment type="subcellular location">
    <subcellularLocation>
        <location evidence="1">Cell membrane</location>
        <topology evidence="1">Multi-pass membrane protein</topology>
    </subcellularLocation>
</comment>
<dbReference type="OrthoDB" id="9781030at2"/>
<dbReference type="RefSeq" id="WP_085082111.1">
    <property type="nucleotide sequence ID" value="NZ_FXAK01000001.1"/>
</dbReference>
<evidence type="ECO:0000313" key="8">
    <source>
        <dbReference type="Proteomes" id="UP000192936"/>
    </source>
</evidence>
<reference evidence="7 8" key="1">
    <citation type="submission" date="2017-04" db="EMBL/GenBank/DDBJ databases">
        <authorList>
            <person name="Afonso C.L."/>
            <person name="Miller P.J."/>
            <person name="Scott M.A."/>
            <person name="Spackman E."/>
            <person name="Goraichik I."/>
            <person name="Dimitrov K.M."/>
            <person name="Suarez D.L."/>
            <person name="Swayne D.E."/>
        </authorList>
    </citation>
    <scope>NUCLEOTIDE SEQUENCE [LARGE SCALE GENOMIC DNA]</scope>
    <source>
        <strain evidence="7 8">A2P</strain>
    </source>
</reference>
<dbReference type="Proteomes" id="UP000192936">
    <property type="component" value="Unassembled WGS sequence"/>
</dbReference>
<organism evidence="7 8">
    <name type="scientific">Azospirillum oryzae</name>
    <dbReference type="NCBI Taxonomy" id="286727"/>
    <lineage>
        <taxon>Bacteria</taxon>
        <taxon>Pseudomonadati</taxon>
        <taxon>Pseudomonadota</taxon>
        <taxon>Alphaproteobacteria</taxon>
        <taxon>Rhodospirillales</taxon>
        <taxon>Azospirillaceae</taxon>
        <taxon>Azospirillum</taxon>
    </lineage>
</organism>
<feature type="transmembrane region" description="Helical" evidence="6">
    <location>
        <begin position="92"/>
        <end position="111"/>
    </location>
</feature>
<dbReference type="InterPro" id="IPR017039">
    <property type="entry name" value="Virul_fac_BrkB"/>
</dbReference>
<gene>
    <name evidence="7" type="ORF">SAMN02982917_0592</name>
</gene>
<proteinExistence type="predicted"/>
<protein>
    <submittedName>
        <fullName evidence="7">Membrane protein</fullName>
    </submittedName>
</protein>
<accession>A0A1X7DIU2</accession>
<feature type="transmembrane region" description="Helical" evidence="6">
    <location>
        <begin position="243"/>
        <end position="263"/>
    </location>
</feature>
<dbReference type="AlphaFoldDB" id="A0A1X7DIU2"/>
<evidence type="ECO:0000256" key="6">
    <source>
        <dbReference type="SAM" id="Phobius"/>
    </source>
</evidence>
<evidence type="ECO:0000256" key="1">
    <source>
        <dbReference type="ARBA" id="ARBA00004651"/>
    </source>
</evidence>
<dbReference type="PIRSF" id="PIRSF035875">
    <property type="entry name" value="RNase_BN"/>
    <property type="match status" value="1"/>
</dbReference>
<evidence type="ECO:0000256" key="5">
    <source>
        <dbReference type="ARBA" id="ARBA00023136"/>
    </source>
</evidence>
<keyword evidence="4 6" id="KW-1133">Transmembrane helix</keyword>